<organism evidence="15 16">
    <name type="scientific">Parasedimentitalea marina</name>
    <dbReference type="NCBI Taxonomy" id="2483033"/>
    <lineage>
        <taxon>Bacteria</taxon>
        <taxon>Pseudomonadati</taxon>
        <taxon>Pseudomonadota</taxon>
        <taxon>Alphaproteobacteria</taxon>
        <taxon>Rhodobacterales</taxon>
        <taxon>Paracoccaceae</taxon>
        <taxon>Parasedimentitalea</taxon>
    </lineage>
</organism>
<evidence type="ECO:0000256" key="1">
    <source>
        <dbReference type="ARBA" id="ARBA00000085"/>
    </source>
</evidence>
<dbReference type="EC" id="2.7.13.3" evidence="3"/>
<keyword evidence="8" id="KW-0418">Kinase</keyword>
<evidence type="ECO:0000256" key="6">
    <source>
        <dbReference type="ARBA" id="ARBA00022679"/>
    </source>
</evidence>
<comment type="subcellular location">
    <subcellularLocation>
        <location evidence="2">Cell membrane</location>
        <topology evidence="2">Multi-pass membrane protein</topology>
    </subcellularLocation>
</comment>
<dbReference type="SMART" id="SM00304">
    <property type="entry name" value="HAMP"/>
    <property type="match status" value="1"/>
</dbReference>
<accession>A0A3T0MZC5</accession>
<name>A0A3T0MZC5_9RHOB</name>
<keyword evidence="7 12" id="KW-0812">Transmembrane</keyword>
<dbReference type="Pfam" id="PF17202">
    <property type="entry name" value="sCache_3_3"/>
    <property type="match status" value="1"/>
</dbReference>
<dbReference type="InterPro" id="IPR005467">
    <property type="entry name" value="His_kinase_dom"/>
</dbReference>
<dbReference type="PROSITE" id="PS50109">
    <property type="entry name" value="HIS_KIN"/>
    <property type="match status" value="1"/>
</dbReference>
<evidence type="ECO:0000256" key="7">
    <source>
        <dbReference type="ARBA" id="ARBA00022692"/>
    </source>
</evidence>
<dbReference type="InterPro" id="IPR003661">
    <property type="entry name" value="HisK_dim/P_dom"/>
</dbReference>
<keyword evidence="10 12" id="KW-0472">Membrane</keyword>
<dbReference type="Pfam" id="PF02518">
    <property type="entry name" value="HATPase_c"/>
    <property type="match status" value="1"/>
</dbReference>
<evidence type="ECO:0000256" key="11">
    <source>
        <dbReference type="SAM" id="MobiDB-lite"/>
    </source>
</evidence>
<dbReference type="Gene3D" id="6.10.340.10">
    <property type="match status" value="1"/>
</dbReference>
<dbReference type="PROSITE" id="PS50885">
    <property type="entry name" value="HAMP"/>
    <property type="match status" value="1"/>
</dbReference>
<comment type="catalytic activity">
    <reaction evidence="1">
        <text>ATP + protein L-histidine = ADP + protein N-phospho-L-histidine.</text>
        <dbReference type="EC" id="2.7.13.3"/>
    </reaction>
</comment>
<evidence type="ECO:0000259" key="14">
    <source>
        <dbReference type="PROSITE" id="PS50885"/>
    </source>
</evidence>
<evidence type="ECO:0000256" key="10">
    <source>
        <dbReference type="ARBA" id="ARBA00023136"/>
    </source>
</evidence>
<dbReference type="PANTHER" id="PTHR43065:SF22">
    <property type="entry name" value="HISTIDINE KINASE"/>
    <property type="match status" value="1"/>
</dbReference>
<dbReference type="PRINTS" id="PR00344">
    <property type="entry name" value="BCTRLSENSOR"/>
</dbReference>
<proteinExistence type="predicted"/>
<dbReference type="SUPFAM" id="SSF103190">
    <property type="entry name" value="Sensory domain-like"/>
    <property type="match status" value="1"/>
</dbReference>
<dbReference type="AlphaFoldDB" id="A0A3T0MZC5"/>
<dbReference type="Pfam" id="PF00672">
    <property type="entry name" value="HAMP"/>
    <property type="match status" value="1"/>
</dbReference>
<dbReference type="InterPro" id="IPR029151">
    <property type="entry name" value="Sensor-like_sf"/>
</dbReference>
<evidence type="ECO:0000256" key="3">
    <source>
        <dbReference type="ARBA" id="ARBA00012438"/>
    </source>
</evidence>
<evidence type="ECO:0000256" key="9">
    <source>
        <dbReference type="ARBA" id="ARBA00022989"/>
    </source>
</evidence>
<dbReference type="OrthoDB" id="7568856at2"/>
<keyword evidence="9 12" id="KW-1133">Transmembrane helix</keyword>
<evidence type="ECO:0000256" key="8">
    <source>
        <dbReference type="ARBA" id="ARBA00022777"/>
    </source>
</evidence>
<dbReference type="InterPro" id="IPR003594">
    <property type="entry name" value="HATPase_dom"/>
</dbReference>
<dbReference type="CDD" id="cd00082">
    <property type="entry name" value="HisKA"/>
    <property type="match status" value="1"/>
</dbReference>
<dbReference type="SMART" id="SM00388">
    <property type="entry name" value="HisKA"/>
    <property type="match status" value="1"/>
</dbReference>
<dbReference type="Gene3D" id="1.10.287.130">
    <property type="match status" value="1"/>
</dbReference>
<feature type="transmembrane region" description="Helical" evidence="12">
    <location>
        <begin position="308"/>
        <end position="332"/>
    </location>
</feature>
<keyword evidence="6" id="KW-0808">Transferase</keyword>
<evidence type="ECO:0000313" key="15">
    <source>
        <dbReference type="EMBL" id="AZV77107.1"/>
    </source>
</evidence>
<dbReference type="InterPro" id="IPR036890">
    <property type="entry name" value="HATPase_C_sf"/>
</dbReference>
<feature type="region of interest" description="Disordered" evidence="11">
    <location>
        <begin position="654"/>
        <end position="673"/>
    </location>
</feature>
<evidence type="ECO:0000256" key="12">
    <source>
        <dbReference type="SAM" id="Phobius"/>
    </source>
</evidence>
<keyword evidence="4" id="KW-1003">Cell membrane</keyword>
<feature type="domain" description="Histidine kinase" evidence="13">
    <location>
        <begin position="435"/>
        <end position="649"/>
    </location>
</feature>
<dbReference type="SUPFAM" id="SSF55874">
    <property type="entry name" value="ATPase domain of HSP90 chaperone/DNA topoisomerase II/histidine kinase"/>
    <property type="match status" value="1"/>
</dbReference>
<dbReference type="Proteomes" id="UP000283063">
    <property type="component" value="Chromosome"/>
</dbReference>
<dbReference type="GO" id="GO:0005886">
    <property type="term" value="C:plasma membrane"/>
    <property type="evidence" value="ECO:0007669"/>
    <property type="project" value="UniProtKB-SubCell"/>
</dbReference>
<dbReference type="KEGG" id="sedi:EBB79_03840"/>
<protein>
    <recommendedName>
        <fullName evidence="3">histidine kinase</fullName>
        <ecNumber evidence="3">2.7.13.3</ecNumber>
    </recommendedName>
</protein>
<evidence type="ECO:0000256" key="4">
    <source>
        <dbReference type="ARBA" id="ARBA00022475"/>
    </source>
</evidence>
<sequence length="673" mass="73699">MRSVRLRLLFLALLPLSVLMPLLLVLAMTRWNADYDDMLIANVDSDLRIAEQYLGRILTSTGTDIRSIAESSLFGDVLRAPSRERQRFLNQRRIALQLDFLYFLPRDVLPTAPSKWPVITAAAAGTLSSQIDIFTAQDLAALSPELQQRARIPLIETEAAVPTTRTVEDRGMVVHSAAPVTVLGQEGVLVGGILLNRNLDFIDTINALVYLSDSAGKSRQGTATLFLDDTRISTNVRLFEEVRALGTRVSASVRDRVLTQGQTWLDRAFVVNDWYISGYLPLTDSFGKRVGMLYVGFLEAPYQAAKRAAYWTIVAVFIGVIAISAPLFLWLAKGIFSPLEQMTRTMKRVERGDLAARNGAVGSRDEIGQVAAHLDTLLNQVQDRDQALRDWADELNTRVDKRTAELRTANSKLEDTFRQLAMSEKLASIGEITAGVAHEINNPVAVIQGNVDVIRMTLAGHTGEIETELNLIDNQVLRIDAIVGKLLQFARPTEFGTFEENVDIAPLVEDCLVLVDHVLSKQSITIHRAFEHSPPVAINPGELQQVVINLVMNAAQAMDGAGDLSLRLAPMTRDDQPGTLLSVCDTGPGITDQDITAVFNPFFTTKPGEGTGLGLSISQTLIQRAGGLISVRNRAQTGAEFSIWLPATEGDHLASNSTLPHRRPKPAIQTSSG</sequence>
<dbReference type="SUPFAM" id="SSF47384">
    <property type="entry name" value="Homodimeric domain of signal transducing histidine kinase"/>
    <property type="match status" value="1"/>
</dbReference>
<dbReference type="GO" id="GO:0000155">
    <property type="term" value="F:phosphorelay sensor kinase activity"/>
    <property type="evidence" value="ECO:0007669"/>
    <property type="project" value="InterPro"/>
</dbReference>
<dbReference type="SMART" id="SM00387">
    <property type="entry name" value="HATPase_c"/>
    <property type="match status" value="1"/>
</dbReference>
<dbReference type="InterPro" id="IPR003660">
    <property type="entry name" value="HAMP_dom"/>
</dbReference>
<evidence type="ECO:0000256" key="5">
    <source>
        <dbReference type="ARBA" id="ARBA00022553"/>
    </source>
</evidence>
<evidence type="ECO:0000256" key="2">
    <source>
        <dbReference type="ARBA" id="ARBA00004651"/>
    </source>
</evidence>
<gene>
    <name evidence="15" type="ORF">EBB79_03840</name>
</gene>
<dbReference type="InterPro" id="IPR004358">
    <property type="entry name" value="Sig_transdc_His_kin-like_C"/>
</dbReference>
<dbReference type="InterPro" id="IPR036097">
    <property type="entry name" value="HisK_dim/P_sf"/>
</dbReference>
<dbReference type="SUPFAM" id="SSF158472">
    <property type="entry name" value="HAMP domain-like"/>
    <property type="match status" value="1"/>
</dbReference>
<evidence type="ECO:0000313" key="16">
    <source>
        <dbReference type="Proteomes" id="UP000283063"/>
    </source>
</evidence>
<dbReference type="Pfam" id="PF00512">
    <property type="entry name" value="HisKA"/>
    <property type="match status" value="1"/>
</dbReference>
<reference evidence="15 16" key="1">
    <citation type="submission" date="2018-10" db="EMBL/GenBank/DDBJ databases">
        <title>Parasedimentitalea marina sp. nov., a psychrophilic bacterium isolated from deep seawater of the New Britain Trench.</title>
        <authorList>
            <person name="Cao J."/>
        </authorList>
    </citation>
    <scope>NUCLEOTIDE SEQUENCE [LARGE SCALE GENOMIC DNA]</scope>
    <source>
        <strain evidence="15 16">W43</strain>
    </source>
</reference>
<keyword evidence="16" id="KW-1185">Reference proteome</keyword>
<dbReference type="PANTHER" id="PTHR43065">
    <property type="entry name" value="SENSOR HISTIDINE KINASE"/>
    <property type="match status" value="1"/>
</dbReference>
<feature type="domain" description="HAMP" evidence="14">
    <location>
        <begin position="333"/>
        <end position="386"/>
    </location>
</feature>
<dbReference type="EMBL" id="CP033219">
    <property type="protein sequence ID" value="AZV77107.1"/>
    <property type="molecule type" value="Genomic_DNA"/>
</dbReference>
<dbReference type="CDD" id="cd06225">
    <property type="entry name" value="HAMP"/>
    <property type="match status" value="1"/>
</dbReference>
<evidence type="ECO:0000259" key="13">
    <source>
        <dbReference type="PROSITE" id="PS50109"/>
    </source>
</evidence>
<dbReference type="Gene3D" id="3.30.565.10">
    <property type="entry name" value="Histidine kinase-like ATPase, C-terminal domain"/>
    <property type="match status" value="1"/>
</dbReference>
<keyword evidence="5" id="KW-0597">Phosphoprotein</keyword>
<dbReference type="InterPro" id="IPR033463">
    <property type="entry name" value="sCache_3"/>
</dbReference>